<evidence type="ECO:0000259" key="7">
    <source>
        <dbReference type="PROSITE" id="PS51471"/>
    </source>
</evidence>
<comment type="subunit">
    <text evidence="2">Monomer.</text>
</comment>
<dbReference type="Pfam" id="PF14226">
    <property type="entry name" value="DIOX_N"/>
    <property type="match status" value="1"/>
</dbReference>
<dbReference type="InterPro" id="IPR027443">
    <property type="entry name" value="IPNS-like_sf"/>
</dbReference>
<keyword evidence="9" id="KW-1185">Reference proteome</keyword>
<evidence type="ECO:0000256" key="5">
    <source>
        <dbReference type="ARBA" id="ARBA00023004"/>
    </source>
</evidence>
<keyword evidence="4 6" id="KW-0560">Oxidoreductase</keyword>
<name>A0ABY9G594_9PSED</name>
<reference evidence="8 9" key="1">
    <citation type="submission" date="2023-02" db="EMBL/GenBank/DDBJ databases">
        <title>Evolution of Hrp T3SS in non-pathogenic Pseudomonas fluorescens.</title>
        <authorList>
            <person name="Liao K."/>
            <person name="Wei H."/>
            <person name="Gu Y."/>
        </authorList>
    </citation>
    <scope>NUCLEOTIDE SEQUENCE [LARGE SCALE GENOMIC DNA]</scope>
    <source>
        <strain evidence="8 9">FP205</strain>
    </source>
</reference>
<protein>
    <submittedName>
        <fullName evidence="8">2-oxoglutarate and iron-dependent oxygenase domain-containing protein</fullName>
    </submittedName>
</protein>
<evidence type="ECO:0000256" key="2">
    <source>
        <dbReference type="ARBA" id="ARBA00011245"/>
    </source>
</evidence>
<dbReference type="InterPro" id="IPR005123">
    <property type="entry name" value="Oxoglu/Fe-dep_dioxygenase_dom"/>
</dbReference>
<dbReference type="RefSeq" id="WP_305384543.1">
    <property type="nucleotide sequence ID" value="NZ_CP117426.1"/>
</dbReference>
<sequence length="329" mass="37024">MVQMTDTRLVSKQTAFEEIPFIDIAPLLDGSNPRKVSRQIGETCEKVGFFYIKNHGVSRALIDAMYAQTKSFFAMPFDKKNKMNVVNSGPTLRGYIPMYAENVDPENTRDFKECFDYGAHYDEVSPFFGANLMPPELPKFSDVCDAYHGAMLDLARKLISAIALSLDLPVDYFEKLQRKPITIQRLLHYPSQSGEISQKEIGIGAHTDYGFLTILFQDKVGGLQVRNRAGEWVSAPPVEDTFIVNIGDLVQTLTNDRYTSTMHRVINTSGVERYSIPFFIDLDFDATVETVATCISVSNPAKYTPYTCGQHKYSRFVASYTHLQAVEAV</sequence>
<gene>
    <name evidence="8" type="ORF">PSH57_17915</name>
</gene>
<dbReference type="Pfam" id="PF03171">
    <property type="entry name" value="2OG-FeII_Oxy"/>
    <property type="match status" value="1"/>
</dbReference>
<dbReference type="InterPro" id="IPR044861">
    <property type="entry name" value="IPNS-like_FE2OG_OXY"/>
</dbReference>
<evidence type="ECO:0000256" key="4">
    <source>
        <dbReference type="ARBA" id="ARBA00023002"/>
    </source>
</evidence>
<dbReference type="PRINTS" id="PR00682">
    <property type="entry name" value="IPNSYNTHASE"/>
</dbReference>
<dbReference type="SUPFAM" id="SSF51197">
    <property type="entry name" value="Clavaminate synthase-like"/>
    <property type="match status" value="1"/>
</dbReference>
<dbReference type="PROSITE" id="PS51471">
    <property type="entry name" value="FE2OG_OXY"/>
    <property type="match status" value="1"/>
</dbReference>
<dbReference type="EMBL" id="CP117449">
    <property type="protein sequence ID" value="WLH10763.1"/>
    <property type="molecule type" value="Genomic_DNA"/>
</dbReference>
<evidence type="ECO:0000256" key="1">
    <source>
        <dbReference type="ARBA" id="ARBA00008056"/>
    </source>
</evidence>
<dbReference type="Gene3D" id="2.60.120.330">
    <property type="entry name" value="B-lactam Antibiotic, Isopenicillin N Synthase, Chain"/>
    <property type="match status" value="1"/>
</dbReference>
<evidence type="ECO:0000256" key="6">
    <source>
        <dbReference type="RuleBase" id="RU003682"/>
    </source>
</evidence>
<keyword evidence="3 6" id="KW-0479">Metal-binding</keyword>
<comment type="similarity">
    <text evidence="1 6">Belongs to the iron/ascorbate-dependent oxidoreductase family.</text>
</comment>
<dbReference type="PANTHER" id="PTHR10209">
    <property type="entry name" value="OXIDOREDUCTASE, 2OG-FE II OXYGENASE FAMILY PROTEIN"/>
    <property type="match status" value="1"/>
</dbReference>
<dbReference type="InterPro" id="IPR026992">
    <property type="entry name" value="DIOX_N"/>
</dbReference>
<organism evidence="8 9">
    <name type="scientific">Pseudomonas hefeiensis</name>
    <dbReference type="NCBI Taxonomy" id="2738125"/>
    <lineage>
        <taxon>Bacteria</taxon>
        <taxon>Pseudomonadati</taxon>
        <taxon>Pseudomonadota</taxon>
        <taxon>Gammaproteobacteria</taxon>
        <taxon>Pseudomonadales</taxon>
        <taxon>Pseudomonadaceae</taxon>
        <taxon>Pseudomonas</taxon>
    </lineage>
</organism>
<keyword evidence="5 6" id="KW-0408">Iron</keyword>
<evidence type="ECO:0000256" key="3">
    <source>
        <dbReference type="ARBA" id="ARBA00022723"/>
    </source>
</evidence>
<proteinExistence type="inferred from homology"/>
<dbReference type="PANTHER" id="PTHR10209:SF881">
    <property type="entry name" value="FI07970P-RELATED"/>
    <property type="match status" value="1"/>
</dbReference>
<feature type="domain" description="Fe2OG dioxygenase" evidence="7">
    <location>
        <begin position="179"/>
        <end position="282"/>
    </location>
</feature>
<dbReference type="Proteomes" id="UP001230339">
    <property type="component" value="Chromosome"/>
</dbReference>
<accession>A0ABY9G594</accession>
<evidence type="ECO:0000313" key="8">
    <source>
        <dbReference type="EMBL" id="WLH10763.1"/>
    </source>
</evidence>
<evidence type="ECO:0000313" key="9">
    <source>
        <dbReference type="Proteomes" id="UP001230339"/>
    </source>
</evidence>